<evidence type="ECO:0000259" key="1">
    <source>
        <dbReference type="Pfam" id="PF07883"/>
    </source>
</evidence>
<dbReference type="InterPro" id="IPR014710">
    <property type="entry name" value="RmlC-like_jellyroll"/>
</dbReference>
<dbReference type="SUPFAM" id="SSF51182">
    <property type="entry name" value="RmlC-like cupins"/>
    <property type="match status" value="1"/>
</dbReference>
<dbReference type="EMBL" id="RHFN01000039">
    <property type="protein sequence ID" value="ROU09770.1"/>
    <property type="molecule type" value="Genomic_DNA"/>
</dbReference>
<organism evidence="2 3">
    <name type="scientific">Kluyvera ascorbata</name>
    <dbReference type="NCBI Taxonomy" id="51288"/>
    <lineage>
        <taxon>Bacteria</taxon>
        <taxon>Pseudomonadati</taxon>
        <taxon>Pseudomonadota</taxon>
        <taxon>Gammaproteobacteria</taxon>
        <taxon>Enterobacterales</taxon>
        <taxon>Enterobacteriaceae</taxon>
        <taxon>Kluyvera</taxon>
    </lineage>
</organism>
<dbReference type="OrthoDB" id="9794443at2"/>
<dbReference type="Proteomes" id="UP000268051">
    <property type="component" value="Unassembled WGS sequence"/>
</dbReference>
<dbReference type="Gene3D" id="2.60.120.10">
    <property type="entry name" value="Jelly Rolls"/>
    <property type="match status" value="1"/>
</dbReference>
<sequence>MKMDAFTFGTTDWSKIERTAHSGETGIAYWRTQYVGVEPNQIRVRMVEYTPGYLADHWCHKGHILFCLEGELETTLDDGRVFVLKAGMSYQVGDNAEPHQSRTAMGAKLFIVD</sequence>
<protein>
    <submittedName>
        <fullName evidence="2">Cupin domain-containing protein</fullName>
    </submittedName>
</protein>
<dbReference type="Pfam" id="PF07883">
    <property type="entry name" value="Cupin_2"/>
    <property type="match status" value="1"/>
</dbReference>
<accession>A0A3N2RQK3</accession>
<proteinExistence type="predicted"/>
<gene>
    <name evidence="2" type="ORF">EB837_23715</name>
</gene>
<dbReference type="InterPro" id="IPR047713">
    <property type="entry name" value="DHCW_cupin"/>
</dbReference>
<evidence type="ECO:0000313" key="2">
    <source>
        <dbReference type="EMBL" id="ROU09770.1"/>
    </source>
</evidence>
<evidence type="ECO:0000313" key="3">
    <source>
        <dbReference type="Proteomes" id="UP000268051"/>
    </source>
</evidence>
<dbReference type="InterPro" id="IPR013096">
    <property type="entry name" value="Cupin_2"/>
</dbReference>
<feature type="domain" description="Cupin type-2" evidence="1">
    <location>
        <begin position="47"/>
        <end position="102"/>
    </location>
</feature>
<dbReference type="NCBIfam" id="NF038084">
    <property type="entry name" value="DHCW_cupin"/>
    <property type="match status" value="1"/>
</dbReference>
<dbReference type="RefSeq" id="WP_123652708.1">
    <property type="nucleotide sequence ID" value="NZ_RHFN01000039.1"/>
</dbReference>
<reference evidence="2 3" key="1">
    <citation type="submission" date="2018-10" db="EMBL/GenBank/DDBJ databases">
        <title>Horizontal transference of carbapenem resistance between Klebsiella pneumoniae and Kluyvera ascorbata during abdominal infection: a case report.</title>
        <authorList>
            <person name="Raro O.H.F."/>
            <person name="Lima-Morales D."/>
            <person name="Barth A.L."/>
            <person name="Paim T.G.S."/>
            <person name="Mott M.P."/>
            <person name="Riche C.V.W."/>
            <person name="Teixeira U.F."/>
            <person name="Waechter F."/>
            <person name="Dias C.A.G."/>
        </authorList>
    </citation>
    <scope>NUCLEOTIDE SEQUENCE [LARGE SCALE GENOMIC DNA]</scope>
    <source>
        <strain evidence="2 3">OT2</strain>
    </source>
</reference>
<comment type="caution">
    <text evidence="2">The sequence shown here is derived from an EMBL/GenBank/DDBJ whole genome shotgun (WGS) entry which is preliminary data.</text>
</comment>
<dbReference type="AlphaFoldDB" id="A0A3N2RQK3"/>
<name>A0A3N2RQK3_9ENTR</name>
<dbReference type="InterPro" id="IPR011051">
    <property type="entry name" value="RmlC_Cupin_sf"/>
</dbReference>